<proteinExistence type="predicted"/>
<dbReference type="AlphaFoldDB" id="A0A0N4XI74"/>
<organism evidence="3">
    <name type="scientific">Nippostrongylus brasiliensis</name>
    <name type="common">Rat hookworm</name>
    <dbReference type="NCBI Taxonomy" id="27835"/>
    <lineage>
        <taxon>Eukaryota</taxon>
        <taxon>Metazoa</taxon>
        <taxon>Ecdysozoa</taxon>
        <taxon>Nematoda</taxon>
        <taxon>Chromadorea</taxon>
        <taxon>Rhabditida</taxon>
        <taxon>Rhabditina</taxon>
        <taxon>Rhabditomorpha</taxon>
        <taxon>Strongyloidea</taxon>
        <taxon>Heligmosomidae</taxon>
        <taxon>Nippostrongylus</taxon>
    </lineage>
</organism>
<dbReference type="WBParaSite" id="NBR_0000222601-mRNA-1">
    <property type="protein sequence ID" value="NBR_0000222601-mRNA-1"/>
    <property type="gene ID" value="NBR_0000222601"/>
</dbReference>
<reference evidence="3" key="1">
    <citation type="submission" date="2017-02" db="UniProtKB">
        <authorList>
            <consortium name="WormBaseParasite"/>
        </authorList>
    </citation>
    <scope>IDENTIFICATION</scope>
</reference>
<dbReference type="Proteomes" id="UP000271162">
    <property type="component" value="Unassembled WGS sequence"/>
</dbReference>
<dbReference type="EMBL" id="UYSL01002393">
    <property type="protein sequence ID" value="VDL65816.1"/>
    <property type="molecule type" value="Genomic_DNA"/>
</dbReference>
<sequence>MASLLRLRRTAIVRYAELCSNDSHIVFSVVETYYYGHVVVSGGVVDRNCSLNTDGRTMSCYTCMGRDLENCLHGLTCCKGSCFKLVDDGKQ</sequence>
<evidence type="ECO:0000313" key="1">
    <source>
        <dbReference type="EMBL" id="VDL65816.1"/>
    </source>
</evidence>
<name>A0A0N4XI74_NIPBR</name>
<protein>
    <submittedName>
        <fullName evidence="3">Gnk2-homologous domain-containing protein</fullName>
    </submittedName>
</protein>
<accession>A0A0N4XI74</accession>
<keyword evidence="2" id="KW-1185">Reference proteome</keyword>
<evidence type="ECO:0000313" key="3">
    <source>
        <dbReference type="WBParaSite" id="NBR_0000222601-mRNA-1"/>
    </source>
</evidence>
<reference evidence="1 2" key="2">
    <citation type="submission" date="2018-11" db="EMBL/GenBank/DDBJ databases">
        <authorList>
            <consortium name="Pathogen Informatics"/>
        </authorList>
    </citation>
    <scope>NUCLEOTIDE SEQUENCE [LARGE SCALE GENOMIC DNA]</scope>
</reference>
<evidence type="ECO:0000313" key="2">
    <source>
        <dbReference type="Proteomes" id="UP000271162"/>
    </source>
</evidence>
<gene>
    <name evidence="1" type="ORF">NBR_LOCUS2227</name>
</gene>